<evidence type="ECO:0000256" key="7">
    <source>
        <dbReference type="ARBA" id="ARBA00023157"/>
    </source>
</evidence>
<gene>
    <name evidence="14" type="ORF">EEDITHA_LOCUS10486</name>
</gene>
<dbReference type="GO" id="GO:0004252">
    <property type="term" value="F:serine-type endopeptidase activity"/>
    <property type="evidence" value="ECO:0007669"/>
    <property type="project" value="InterPro"/>
</dbReference>
<dbReference type="PROSITE" id="PS50240">
    <property type="entry name" value="TRYPSIN_DOM"/>
    <property type="match status" value="1"/>
</dbReference>
<dbReference type="InterPro" id="IPR009003">
    <property type="entry name" value="Peptidase_S1_PA"/>
</dbReference>
<dbReference type="PROSITE" id="PS00134">
    <property type="entry name" value="TRYPSIN_HIS"/>
    <property type="match status" value="1"/>
</dbReference>
<evidence type="ECO:0000256" key="1">
    <source>
        <dbReference type="ARBA" id="ARBA00004239"/>
    </source>
</evidence>
<evidence type="ECO:0000256" key="6">
    <source>
        <dbReference type="ARBA" id="ARBA00022825"/>
    </source>
</evidence>
<evidence type="ECO:0000313" key="14">
    <source>
        <dbReference type="EMBL" id="CAH2094979.1"/>
    </source>
</evidence>
<feature type="signal peptide" evidence="12">
    <location>
        <begin position="1"/>
        <end position="16"/>
    </location>
</feature>
<dbReference type="PRINTS" id="PR00722">
    <property type="entry name" value="CHYMOTRYPSIN"/>
</dbReference>
<dbReference type="PANTHER" id="PTHR24276">
    <property type="entry name" value="POLYSERASE-RELATED"/>
    <property type="match status" value="1"/>
</dbReference>
<dbReference type="PROSITE" id="PS00135">
    <property type="entry name" value="TRYPSIN_SER"/>
    <property type="match status" value="1"/>
</dbReference>
<protein>
    <recommendedName>
        <fullName evidence="13">Peptidase S1 domain-containing protein</fullName>
    </recommendedName>
</protein>
<comment type="caution">
    <text evidence="14">The sequence shown here is derived from an EMBL/GenBank/DDBJ whole genome shotgun (WGS) entry which is preliminary data.</text>
</comment>
<evidence type="ECO:0000256" key="5">
    <source>
        <dbReference type="ARBA" id="ARBA00022801"/>
    </source>
</evidence>
<evidence type="ECO:0000259" key="13">
    <source>
        <dbReference type="PROSITE" id="PS50240"/>
    </source>
</evidence>
<evidence type="ECO:0000256" key="10">
    <source>
        <dbReference type="ARBA" id="ARBA00084094"/>
    </source>
</evidence>
<keyword evidence="4 11" id="KW-0645">Protease</keyword>
<keyword evidence="12" id="KW-0732">Signal</keyword>
<reference evidence="14" key="1">
    <citation type="submission" date="2022-03" db="EMBL/GenBank/DDBJ databases">
        <authorList>
            <person name="Tunstrom K."/>
        </authorList>
    </citation>
    <scope>NUCLEOTIDE SEQUENCE</scope>
</reference>
<comment type="subcellular location">
    <subcellularLocation>
        <location evidence="1">Secreted</location>
        <location evidence="1">Extracellular space</location>
    </subcellularLocation>
</comment>
<evidence type="ECO:0000256" key="4">
    <source>
        <dbReference type="ARBA" id="ARBA00022670"/>
    </source>
</evidence>
<organism evidence="14 15">
    <name type="scientific">Euphydryas editha</name>
    <name type="common">Edith's checkerspot</name>
    <dbReference type="NCBI Taxonomy" id="104508"/>
    <lineage>
        <taxon>Eukaryota</taxon>
        <taxon>Metazoa</taxon>
        <taxon>Ecdysozoa</taxon>
        <taxon>Arthropoda</taxon>
        <taxon>Hexapoda</taxon>
        <taxon>Insecta</taxon>
        <taxon>Pterygota</taxon>
        <taxon>Neoptera</taxon>
        <taxon>Endopterygota</taxon>
        <taxon>Lepidoptera</taxon>
        <taxon>Glossata</taxon>
        <taxon>Ditrysia</taxon>
        <taxon>Papilionoidea</taxon>
        <taxon>Nymphalidae</taxon>
        <taxon>Nymphalinae</taxon>
        <taxon>Euphydryas</taxon>
    </lineage>
</organism>
<keyword evidence="6 11" id="KW-0720">Serine protease</keyword>
<dbReference type="GO" id="GO:0005576">
    <property type="term" value="C:extracellular region"/>
    <property type="evidence" value="ECO:0007669"/>
    <property type="project" value="UniProtKB-SubCell"/>
</dbReference>
<dbReference type="InterPro" id="IPR050430">
    <property type="entry name" value="Peptidase_S1"/>
</dbReference>
<dbReference type="InterPro" id="IPR001314">
    <property type="entry name" value="Peptidase_S1A"/>
</dbReference>
<keyword evidence="15" id="KW-1185">Reference proteome</keyword>
<dbReference type="GO" id="GO:0090729">
    <property type="term" value="F:toxin activity"/>
    <property type="evidence" value="ECO:0007669"/>
    <property type="project" value="UniProtKB-KW"/>
</dbReference>
<dbReference type="InterPro" id="IPR018114">
    <property type="entry name" value="TRYPSIN_HIS"/>
</dbReference>
<feature type="chain" id="PRO_5043796117" description="Peptidase S1 domain-containing protein" evidence="12">
    <location>
        <begin position="17"/>
        <end position="278"/>
    </location>
</feature>
<proteinExistence type="inferred from homology"/>
<sequence length="278" mass="28803">MKLLVVFVCLALAVTAEVSIFRDYHLEIGIPEMERIKAAEAAMDFDGSRVVGGQTSSLGAHPHLAGLSIALTDGRTSVCGASLISTTRLVTAAHCWRSPSLTASNFTVILGSIRFNSGGTRITTSNVVTHPNYNNFFRNDVAVIIISAVGLNNNIQPITMATGSNNYVGVLATVAGYGRTSNWGGISNSLMHTNLQVIDNASCARVYGTDFIISSVLCTSNAGGRSPCGGDSGGPLYIGSGSGRLLIGIVSFGAESGCTAAPGAFARVTSFASWISSQ</sequence>
<dbReference type="PANTHER" id="PTHR24276:SF98">
    <property type="entry name" value="FI18310P1-RELATED"/>
    <property type="match status" value="1"/>
</dbReference>
<keyword evidence="8" id="KW-1199">Hemostasis impairing toxin</keyword>
<evidence type="ECO:0000256" key="3">
    <source>
        <dbReference type="ARBA" id="ARBA00022656"/>
    </source>
</evidence>
<dbReference type="FunFam" id="2.40.10.10:FF:000068">
    <property type="entry name" value="transmembrane protease serine 2"/>
    <property type="match status" value="1"/>
</dbReference>
<dbReference type="CDD" id="cd00190">
    <property type="entry name" value="Tryp_SPc"/>
    <property type="match status" value="1"/>
</dbReference>
<accession>A0AAU9U812</accession>
<name>A0AAU9U812_EUPED</name>
<evidence type="ECO:0000256" key="11">
    <source>
        <dbReference type="RuleBase" id="RU363034"/>
    </source>
</evidence>
<evidence type="ECO:0000313" key="15">
    <source>
        <dbReference type="Proteomes" id="UP001153954"/>
    </source>
</evidence>
<dbReference type="InterPro" id="IPR043504">
    <property type="entry name" value="Peptidase_S1_PA_chymotrypsin"/>
</dbReference>
<evidence type="ECO:0000256" key="12">
    <source>
        <dbReference type="SAM" id="SignalP"/>
    </source>
</evidence>
<dbReference type="Gene3D" id="2.40.10.10">
    <property type="entry name" value="Trypsin-like serine proteases"/>
    <property type="match status" value="1"/>
</dbReference>
<dbReference type="AlphaFoldDB" id="A0AAU9U812"/>
<dbReference type="SMART" id="SM00020">
    <property type="entry name" value="Tryp_SPc"/>
    <property type="match status" value="1"/>
</dbReference>
<dbReference type="InterPro" id="IPR033116">
    <property type="entry name" value="TRYPSIN_SER"/>
</dbReference>
<evidence type="ECO:0000256" key="9">
    <source>
        <dbReference type="ARBA" id="ARBA00055534"/>
    </source>
</evidence>
<keyword evidence="10" id="KW-1205">Fibrinolytic toxin</keyword>
<evidence type="ECO:0000256" key="8">
    <source>
        <dbReference type="ARBA" id="ARBA00023240"/>
    </source>
</evidence>
<comment type="similarity">
    <text evidence="2">Belongs to the peptidase S1 family.</text>
</comment>
<dbReference type="SUPFAM" id="SSF50494">
    <property type="entry name" value="Trypsin-like serine proteases"/>
    <property type="match status" value="1"/>
</dbReference>
<comment type="function">
    <text evidence="9">Fibrinolytic activity; shows preferential cleavage of Arg-Gly bonds in all three fibrinogen chains. Contact with the caterpillars causes severe bleeding, due the anticoagulant effect of the protein.</text>
</comment>
<evidence type="ECO:0000256" key="2">
    <source>
        <dbReference type="ARBA" id="ARBA00007664"/>
    </source>
</evidence>
<dbReference type="Pfam" id="PF00089">
    <property type="entry name" value="Trypsin"/>
    <property type="match status" value="1"/>
</dbReference>
<keyword evidence="3" id="KW-0800">Toxin</keyword>
<dbReference type="GO" id="GO:0006508">
    <property type="term" value="P:proteolysis"/>
    <property type="evidence" value="ECO:0007669"/>
    <property type="project" value="UniProtKB-KW"/>
</dbReference>
<keyword evidence="5 11" id="KW-0378">Hydrolase</keyword>
<keyword evidence="7" id="KW-1015">Disulfide bond</keyword>
<dbReference type="EMBL" id="CAKOGL010000015">
    <property type="protein sequence ID" value="CAH2094979.1"/>
    <property type="molecule type" value="Genomic_DNA"/>
</dbReference>
<dbReference type="InterPro" id="IPR001254">
    <property type="entry name" value="Trypsin_dom"/>
</dbReference>
<dbReference type="Proteomes" id="UP001153954">
    <property type="component" value="Unassembled WGS sequence"/>
</dbReference>
<feature type="domain" description="Peptidase S1" evidence="13">
    <location>
        <begin position="50"/>
        <end position="278"/>
    </location>
</feature>